<accession>A0A0X8FBS2</accession>
<dbReference type="EMBL" id="CP014160">
    <property type="protein sequence ID" value="AMB94445.1"/>
    <property type="molecule type" value="Genomic_DNA"/>
</dbReference>
<dbReference type="Proteomes" id="UP000069912">
    <property type="component" value="Chromosome"/>
</dbReference>
<evidence type="ECO:0000313" key="1">
    <source>
        <dbReference type="EMBL" id="AMB94445.1"/>
    </source>
</evidence>
<organism evidence="1 2">
    <name type="scientific">Aerococcus sanguinicola</name>
    <dbReference type="NCBI Taxonomy" id="119206"/>
    <lineage>
        <taxon>Bacteria</taxon>
        <taxon>Bacillati</taxon>
        <taxon>Bacillota</taxon>
        <taxon>Bacilli</taxon>
        <taxon>Lactobacillales</taxon>
        <taxon>Aerococcaceae</taxon>
        <taxon>Aerococcus</taxon>
    </lineage>
</organism>
<dbReference type="RefSeq" id="WP_067975127.1">
    <property type="nucleotide sequence ID" value="NZ_CP014160.1"/>
</dbReference>
<evidence type="ECO:0000313" key="2">
    <source>
        <dbReference type="Proteomes" id="UP000069912"/>
    </source>
</evidence>
<proteinExistence type="predicted"/>
<sequence length="238" mass="28197">MLGTQTLVADFSVTEDLEALYKRAKRVKTLNLREQVVYLHYQADADRKAGRTLVVCSDGSIFRTQSKPEILIQNYSERMAKEQFFHQKLTKKPFQPVVSADLIFVPLKSVKRGTPSWLALHQVYRLPNLKEKSRHTIVEGMTNIHLTLDVRPSRFIHLVRQAYFSWVFLNMSVLLHTPKQPSYFKIEDLENSHLFQRMRYTEASDQFSELYQTAEEIHRERYSEQLELWHERVLDFIH</sequence>
<dbReference type="GeneID" id="92903724"/>
<name>A0A0X8FBS2_9LACT</name>
<reference evidence="2" key="2">
    <citation type="submission" date="2016-01" db="EMBL/GenBank/DDBJ databases">
        <title>Six Aerococcus type strain genome sequencing and assembly using PacBio and Illumina Hiseq.</title>
        <authorList>
            <person name="Carkaci D."/>
            <person name="Dargis R."/>
            <person name="Nielsen X.C."/>
            <person name="Skovgaard O."/>
            <person name="Fuursted K."/>
            <person name="Christensen J.J."/>
        </authorList>
    </citation>
    <scope>NUCLEOTIDE SEQUENCE [LARGE SCALE GENOMIC DNA]</scope>
    <source>
        <strain evidence="2">CCUG43001</strain>
    </source>
</reference>
<keyword evidence="2" id="KW-1185">Reference proteome</keyword>
<gene>
    <name evidence="1" type="ORF">AWM72_06555</name>
</gene>
<dbReference type="KEGG" id="asan:AWM72_06555"/>
<protein>
    <submittedName>
        <fullName evidence="1">Uncharacterized protein</fullName>
    </submittedName>
</protein>
<dbReference type="AlphaFoldDB" id="A0A0X8FBS2"/>
<reference evidence="1 2" key="1">
    <citation type="journal article" date="2016" name="Genome Announc.">
        <title>Complete Genome Sequences of Aerococcus christensenii CCUG 28831T, Aerococcus sanguinicola CCUG 43001T, Aerococcus urinae CCUG 36881T, Aerococcus urinaeequi CCUG 28094T, Aerococcus urinaehominis CCUG 42038 BT, and Aerococcus viridans CCUG 4311T.</title>
        <authorList>
            <person name="Carkaci D."/>
            <person name="Dargis R."/>
            <person name="Nielsen X.C."/>
            <person name="Skovgaard O."/>
            <person name="Fuursted K."/>
            <person name="Christensen J.J."/>
        </authorList>
    </citation>
    <scope>NUCLEOTIDE SEQUENCE [LARGE SCALE GENOMIC DNA]</scope>
    <source>
        <strain evidence="1 2">CCUG43001</strain>
    </source>
</reference>